<proteinExistence type="predicted"/>
<evidence type="ECO:0000313" key="4">
    <source>
        <dbReference type="EMBL" id="OPX46496.1"/>
    </source>
</evidence>
<dbReference type="PANTHER" id="PTHR48081">
    <property type="entry name" value="AB HYDROLASE SUPERFAMILY PROTEIN C4A8.06C"/>
    <property type="match status" value="1"/>
</dbReference>
<keyword evidence="2" id="KW-1133">Transmembrane helix</keyword>
<keyword evidence="2" id="KW-0812">Transmembrane</keyword>
<dbReference type="InterPro" id="IPR050300">
    <property type="entry name" value="GDXG_lipolytic_enzyme"/>
</dbReference>
<dbReference type="RefSeq" id="WP_080023919.1">
    <property type="nucleotide sequence ID" value="NZ_LTAY01000081.1"/>
</dbReference>
<evidence type="ECO:0000313" key="5">
    <source>
        <dbReference type="Proteomes" id="UP000191448"/>
    </source>
</evidence>
<sequence>MKKVLKIIGIILLGVLIAIGIVLYHFRGQIKFYINAAQEYSALKNNLESVEVTKDLNMSKDMDYKDIEYKKSNGKAVTLDIYEAKKKLKGGSPVILYVHGGSWIYGNSQIPELMEPLLNVFRNEGYAIISVNYRLTTNEIDFYKQVSDVKDAIRWVYKNKDKYDFNTNEIGLVGASAGAHLSLLAAYSGNNEFKDDKALDNYSSKVKWVVDLFGPTNLNSLNMSIATGQLETAVKNRENSLRGKQSIENYMKEYSPINYVKPDLPPTLIIHGTNDKMVPYKDSLELYEKSKKDGNNVELLTLDNGGHDFSNINKKQILDLGVKFINFIIFNTNLN</sequence>
<dbReference type="InterPro" id="IPR029058">
    <property type="entry name" value="AB_hydrolase_fold"/>
</dbReference>
<dbReference type="Pfam" id="PF20434">
    <property type="entry name" value="BD-FAE"/>
    <property type="match status" value="1"/>
</dbReference>
<comment type="caution">
    <text evidence="4">The sequence shown here is derived from an EMBL/GenBank/DDBJ whole genome shotgun (WGS) entry which is preliminary data.</text>
</comment>
<reference evidence="4 5" key="1">
    <citation type="submission" date="2016-02" db="EMBL/GenBank/DDBJ databases">
        <title>Genome sequence of Clostridium thermobutyricum DSM 4928.</title>
        <authorList>
            <person name="Poehlein A."/>
            <person name="Daniel R."/>
        </authorList>
    </citation>
    <scope>NUCLEOTIDE SEQUENCE [LARGE SCALE GENOMIC DNA]</scope>
    <source>
        <strain evidence="4 5">DSM 4928</strain>
    </source>
</reference>
<organism evidence="4 5">
    <name type="scientific">Clostridium thermobutyricum DSM 4928</name>
    <dbReference type="NCBI Taxonomy" id="1121339"/>
    <lineage>
        <taxon>Bacteria</taxon>
        <taxon>Bacillati</taxon>
        <taxon>Bacillota</taxon>
        <taxon>Clostridia</taxon>
        <taxon>Eubacteriales</taxon>
        <taxon>Clostridiaceae</taxon>
        <taxon>Clostridium</taxon>
    </lineage>
</organism>
<dbReference type="AlphaFoldDB" id="A0A1V4SSQ3"/>
<feature type="domain" description="BD-FAE-like" evidence="3">
    <location>
        <begin position="79"/>
        <end position="289"/>
    </location>
</feature>
<accession>A0A1V4SSQ3</accession>
<gene>
    <name evidence="4" type="primary">axeA1</name>
    <name evidence="4" type="ORF">CLTHE_27170</name>
</gene>
<dbReference type="Proteomes" id="UP000191448">
    <property type="component" value="Unassembled WGS sequence"/>
</dbReference>
<evidence type="ECO:0000259" key="3">
    <source>
        <dbReference type="Pfam" id="PF20434"/>
    </source>
</evidence>
<feature type="transmembrane region" description="Helical" evidence="2">
    <location>
        <begin position="7"/>
        <end position="26"/>
    </location>
</feature>
<protein>
    <submittedName>
        <fullName evidence="4">Acetylxylan esterase</fullName>
        <ecNumber evidence="4">3.1.1.72</ecNumber>
    </submittedName>
</protein>
<dbReference type="InterPro" id="IPR049492">
    <property type="entry name" value="BD-FAE-like_dom"/>
</dbReference>
<evidence type="ECO:0000256" key="1">
    <source>
        <dbReference type="ARBA" id="ARBA00022801"/>
    </source>
</evidence>
<dbReference type="EMBL" id="LTAY01000081">
    <property type="protein sequence ID" value="OPX46496.1"/>
    <property type="molecule type" value="Genomic_DNA"/>
</dbReference>
<keyword evidence="2" id="KW-0472">Membrane</keyword>
<evidence type="ECO:0000256" key="2">
    <source>
        <dbReference type="SAM" id="Phobius"/>
    </source>
</evidence>
<keyword evidence="1 4" id="KW-0378">Hydrolase</keyword>
<dbReference type="SUPFAM" id="SSF53474">
    <property type="entry name" value="alpha/beta-Hydrolases"/>
    <property type="match status" value="1"/>
</dbReference>
<dbReference type="PANTHER" id="PTHR48081:SF13">
    <property type="entry name" value="ALPHA_BETA HYDROLASE"/>
    <property type="match status" value="1"/>
</dbReference>
<name>A0A1V4SSQ3_9CLOT</name>
<dbReference type="OrthoDB" id="24847at2"/>
<dbReference type="Gene3D" id="3.40.50.1820">
    <property type="entry name" value="alpha/beta hydrolase"/>
    <property type="match status" value="1"/>
</dbReference>
<dbReference type="EC" id="3.1.1.72" evidence="4"/>
<dbReference type="GO" id="GO:0046555">
    <property type="term" value="F:acetylxylan esterase activity"/>
    <property type="evidence" value="ECO:0007669"/>
    <property type="project" value="UniProtKB-EC"/>
</dbReference>